<dbReference type="InParanoid" id="A0A1S3JMB7"/>
<name>A0A1S3JMB7_LINAN</name>
<dbReference type="STRING" id="7574.A0A1S3JMB7"/>
<dbReference type="GO" id="GO:0005874">
    <property type="term" value="C:microtubule"/>
    <property type="evidence" value="ECO:0007669"/>
    <property type="project" value="UniProtKB-KW"/>
</dbReference>
<evidence type="ECO:0000256" key="8">
    <source>
        <dbReference type="RuleBase" id="RU363050"/>
    </source>
</evidence>
<dbReference type="GO" id="GO:0005813">
    <property type="term" value="C:centrosome"/>
    <property type="evidence" value="ECO:0007669"/>
    <property type="project" value="UniProtKB-SubCell"/>
</dbReference>
<evidence type="ECO:0000313" key="12">
    <source>
        <dbReference type="Proteomes" id="UP000085678"/>
    </source>
</evidence>
<evidence type="ECO:0000256" key="6">
    <source>
        <dbReference type="ARBA" id="ARBA00093403"/>
    </source>
</evidence>
<dbReference type="RefSeq" id="XP_013411271.1">
    <property type="nucleotide sequence ID" value="XM_013555817.1"/>
</dbReference>
<feature type="compositionally biased region" description="Low complexity" evidence="9">
    <location>
        <begin position="895"/>
        <end position="904"/>
    </location>
</feature>
<evidence type="ECO:0000259" key="11">
    <source>
        <dbReference type="Pfam" id="PF17681"/>
    </source>
</evidence>
<evidence type="ECO:0000256" key="5">
    <source>
        <dbReference type="ARBA" id="ARBA00023212"/>
    </source>
</evidence>
<feature type="domain" description="Gamma tubulin complex component protein N-terminal" evidence="11">
    <location>
        <begin position="219"/>
        <end position="517"/>
    </location>
</feature>
<comment type="subcellular location">
    <subcellularLocation>
        <location evidence="1">Cytoplasm</location>
        <location evidence="1">Cytoskeleton</location>
        <location evidence="1">Microtubule organizing center</location>
        <location evidence="1">Centrosome</location>
    </subcellularLocation>
</comment>
<evidence type="ECO:0000256" key="2">
    <source>
        <dbReference type="ARBA" id="ARBA00010337"/>
    </source>
</evidence>
<dbReference type="GO" id="GO:0000278">
    <property type="term" value="P:mitotic cell cycle"/>
    <property type="evidence" value="ECO:0007669"/>
    <property type="project" value="TreeGrafter"/>
</dbReference>
<feature type="domain" description="Gamma tubulin complex component C-terminal" evidence="10">
    <location>
        <begin position="520"/>
        <end position="877"/>
    </location>
</feature>
<gene>
    <name evidence="13" type="primary">LOC106174314</name>
</gene>
<dbReference type="FunCoup" id="A0A1S3JMB7">
    <property type="interactions" value="1995"/>
</dbReference>
<evidence type="ECO:0000313" key="13">
    <source>
        <dbReference type="RefSeq" id="XP_013411271.1"/>
    </source>
</evidence>
<evidence type="ECO:0000256" key="9">
    <source>
        <dbReference type="SAM" id="MobiDB-lite"/>
    </source>
</evidence>
<evidence type="ECO:0000256" key="3">
    <source>
        <dbReference type="ARBA" id="ARBA00022490"/>
    </source>
</evidence>
<dbReference type="GO" id="GO:0000930">
    <property type="term" value="C:gamma-tubulin complex"/>
    <property type="evidence" value="ECO:0007669"/>
    <property type="project" value="TreeGrafter"/>
</dbReference>
<protein>
    <recommendedName>
        <fullName evidence="8">Gamma-tubulin complex component</fullName>
    </recommendedName>
</protein>
<dbReference type="GO" id="GO:0031122">
    <property type="term" value="P:cytoplasmic microtubule organization"/>
    <property type="evidence" value="ECO:0007669"/>
    <property type="project" value="TreeGrafter"/>
</dbReference>
<reference evidence="13" key="1">
    <citation type="submission" date="2025-08" db="UniProtKB">
        <authorList>
            <consortium name="RefSeq"/>
        </authorList>
    </citation>
    <scope>IDENTIFICATION</scope>
    <source>
        <tissue evidence="13">Gonads</tissue>
    </source>
</reference>
<keyword evidence="5 8" id="KW-0206">Cytoskeleton</keyword>
<dbReference type="GO" id="GO:0051011">
    <property type="term" value="F:microtubule minus-end binding"/>
    <property type="evidence" value="ECO:0007669"/>
    <property type="project" value="TreeGrafter"/>
</dbReference>
<comment type="function">
    <text evidence="6">Component of the gamma-tubulin ring complex (gTuRC) which mediates microtubule nucleation. The gTuRC regulates the minus-end nucleation of alpha-beta tubulin heterodimers that grow into microtubule protafilaments, a critical step in centrosome duplication and spindle formation. Plays a role in neuronal migration.</text>
</comment>
<organism evidence="12 13">
    <name type="scientific">Lingula anatina</name>
    <name type="common">Brachiopod</name>
    <name type="synonym">Lingula unguis</name>
    <dbReference type="NCBI Taxonomy" id="7574"/>
    <lineage>
        <taxon>Eukaryota</taxon>
        <taxon>Metazoa</taxon>
        <taxon>Spiralia</taxon>
        <taxon>Lophotrochozoa</taxon>
        <taxon>Brachiopoda</taxon>
        <taxon>Linguliformea</taxon>
        <taxon>Lingulata</taxon>
        <taxon>Lingulida</taxon>
        <taxon>Linguloidea</taxon>
        <taxon>Lingulidae</taxon>
        <taxon>Lingula</taxon>
    </lineage>
</organism>
<dbReference type="OrthoDB" id="2192946at2759"/>
<evidence type="ECO:0000256" key="7">
    <source>
        <dbReference type="ARBA" id="ARBA00093572"/>
    </source>
</evidence>
<dbReference type="InterPro" id="IPR041470">
    <property type="entry name" value="GCP_N"/>
</dbReference>
<evidence type="ECO:0000256" key="1">
    <source>
        <dbReference type="ARBA" id="ARBA00004300"/>
    </source>
</evidence>
<sequence>MSEFKVHHSVSELMSLLGVKSGEVGAEVYTDMLLKNMTPYVTTQVSAHNAKRKIAEHTQSPEEFLQKYDELKAKNIRDLDSLVFLLSKLSDDEKTKSFLEKNALDRAAASGTTLSSHSNVLSQLPASGSKITQEELSQLRDKLLREASSTASHVGSDVLRKVMRDKHATRNVQLPPQPDWLFQRPHLTLDFVVGSQGQGDGNVVSLGTLPAALQEQAVIEDLFFCMEGIEGKYIHALTLKDRYGPREFTIDQSLDPSLRELVRRILPTCSNYSTVIRFVEVTPYHLQQTLGSSRLLHSQWNEPLSRHLPTPFLRDKISPTPSLHLMGELTLQKYWFYIQPTMRTLEILASVANAVNKGECIGGAVLSLLHEKTSSLIGDVKGQELCLYLTQAACVPYLEILEKWIYKGIVCDPYAEFLVEENETMSKEKLQEDFNDAYWDQHYSIRRERIPVFLEQVADKILNTGKYLNVVRLCGRDVKCPNAEEIVYTIKERQYVEHIERAYAFASKVLLELLMEEKELMGRLRSLKHYFLLDQGDFIGQLMDMTEEELKKTIDEIMPGRLETLLELALRTSTANADPYKDDLRVDLLPYDLITQMFKILTIDTKLEKDYRVDPVDLRLSGLEAFSFDYMVKWPVTLVLNRKSLTRYQMLFRHLFYCKHVERQLCNVWVSNKAAKMFTLQSTRWYAAAFALRQRMLNFVQNFMYYMMFEVVEPNWHDFEQNMNDVTTIDDVLAFHNDFLNSCLNDCMLTNPDLLKIVHKLMMVCVTYCNFMQRVTKTTDVDLEMSKLNFESTLQAAPTAKQRKQEPSFKKTTAKVVSEHVDQLTSSENFERTISKFDSNFSKLLVELLDKTMDYSTANCEHKLMNILYRLDFNGFYTEQLEAVAQERSMIEAAPPESEPGSSHSRPRSGRSTASST</sequence>
<dbReference type="GO" id="GO:0000922">
    <property type="term" value="C:spindle pole"/>
    <property type="evidence" value="ECO:0007669"/>
    <property type="project" value="InterPro"/>
</dbReference>
<dbReference type="Pfam" id="PF17681">
    <property type="entry name" value="GCP_N_terminal"/>
    <property type="match status" value="1"/>
</dbReference>
<evidence type="ECO:0000256" key="4">
    <source>
        <dbReference type="ARBA" id="ARBA00022701"/>
    </source>
</evidence>
<keyword evidence="12" id="KW-1185">Reference proteome</keyword>
<dbReference type="GO" id="GO:0007020">
    <property type="term" value="P:microtubule nucleation"/>
    <property type="evidence" value="ECO:0007669"/>
    <property type="project" value="InterPro"/>
</dbReference>
<dbReference type="GO" id="GO:0051321">
    <property type="term" value="P:meiotic cell cycle"/>
    <property type="evidence" value="ECO:0007669"/>
    <property type="project" value="TreeGrafter"/>
</dbReference>
<evidence type="ECO:0000259" key="10">
    <source>
        <dbReference type="Pfam" id="PF04130"/>
    </source>
</evidence>
<dbReference type="KEGG" id="lak:106174314"/>
<dbReference type="InterPro" id="IPR040457">
    <property type="entry name" value="GCP_C"/>
</dbReference>
<comment type="subunit">
    <text evidence="7">Component of the gamma-tubulin ring complex (gTuRC) consisting of TUBGCP2, TUBGCP3, TUBGCP4, TUBGCP5 and TUBGCP6 and gamma-tubulin TUBG1 or TUBG2. TUBGCP2, TUBGCP3, TUBGCP4, TUBGCP5 and TUBGCP6 assemble in a 5:5:2:1:1 stoichiometry; each is associated with a gamma-tubulin, thereby arranging 14 gamma-tubulins in a helical manner. Gamma-tubulin at the first position is blocked by TUBGCP3 at the last position, allowing 13 protafilaments to grow into a microtubule. The gTuRC (via TUBGCP3 and TUBGCP6) interacts with ACTB and MZT1; the interactions form a luminal bridge that stabilizes the initial structure during complex assembly. The gTuRC (via TUBGCP2) interacts with MZT2A/MZT2B and CDK5RAP2 (via CM1 motif); the interactions play a role in gTuRC activation. Interacts with ATF5; the ATF5:PCNT:polyglutamylated tubulin (PGT) tripartite unites the mother centriole and the pericentriolar material (PCM) in the centrosome.</text>
</comment>
<dbReference type="GO" id="GO:0051225">
    <property type="term" value="P:spindle assembly"/>
    <property type="evidence" value="ECO:0007669"/>
    <property type="project" value="TreeGrafter"/>
</dbReference>
<comment type="similarity">
    <text evidence="2 8">Belongs to the TUBGCP family.</text>
</comment>
<dbReference type="PANTHER" id="PTHR19302">
    <property type="entry name" value="GAMMA TUBULIN COMPLEX PROTEIN"/>
    <property type="match status" value="1"/>
</dbReference>
<dbReference type="Proteomes" id="UP000085678">
    <property type="component" value="Unplaced"/>
</dbReference>
<dbReference type="PANTHER" id="PTHR19302:SF13">
    <property type="entry name" value="GAMMA-TUBULIN COMPLEX COMPONENT 2"/>
    <property type="match status" value="1"/>
</dbReference>
<dbReference type="AlphaFoldDB" id="A0A1S3JMB7"/>
<keyword evidence="4 8" id="KW-0493">Microtubule</keyword>
<dbReference type="Gene3D" id="1.20.120.1900">
    <property type="entry name" value="Gamma-tubulin complex, C-terminal domain"/>
    <property type="match status" value="1"/>
</dbReference>
<dbReference type="FunFam" id="1.20.120.1900:FF:000002">
    <property type="entry name" value="Gamma-tubulin complex component"/>
    <property type="match status" value="1"/>
</dbReference>
<dbReference type="GeneID" id="106174314"/>
<dbReference type="InterPro" id="IPR007259">
    <property type="entry name" value="GCP"/>
</dbReference>
<dbReference type="GO" id="GO:0043015">
    <property type="term" value="F:gamma-tubulin binding"/>
    <property type="evidence" value="ECO:0007669"/>
    <property type="project" value="InterPro"/>
</dbReference>
<feature type="region of interest" description="Disordered" evidence="9">
    <location>
        <begin position="887"/>
        <end position="917"/>
    </location>
</feature>
<keyword evidence="3 8" id="KW-0963">Cytoplasm</keyword>
<dbReference type="InterPro" id="IPR042241">
    <property type="entry name" value="GCP_C_sf"/>
</dbReference>
<proteinExistence type="inferred from homology"/>
<accession>A0A1S3JMB7</accession>
<dbReference type="Pfam" id="PF04130">
    <property type="entry name" value="GCP_C_terminal"/>
    <property type="match status" value="1"/>
</dbReference>